<dbReference type="InterPro" id="IPR009019">
    <property type="entry name" value="KH_sf_prok-type"/>
</dbReference>
<keyword evidence="1 7" id="KW-0806">Transcription termination</keyword>
<dbReference type="Gene3D" id="3.30.300.20">
    <property type="match status" value="2"/>
</dbReference>
<dbReference type="RefSeq" id="WP_146651244.1">
    <property type="nucleotide sequence ID" value="NZ_CP012333.1"/>
</dbReference>
<dbReference type="SUPFAM" id="SSF54814">
    <property type="entry name" value="Prokaryotic type KH domain (KH-domain type II)"/>
    <property type="match status" value="2"/>
</dbReference>
<evidence type="ECO:0000256" key="1">
    <source>
        <dbReference type="ARBA" id="ARBA00022472"/>
    </source>
</evidence>
<evidence type="ECO:0000256" key="2">
    <source>
        <dbReference type="ARBA" id="ARBA00022490"/>
    </source>
</evidence>
<reference evidence="9 10" key="1">
    <citation type="submission" date="2015-08" db="EMBL/GenBank/DDBJ databases">
        <authorList>
            <person name="Babu N.S."/>
            <person name="Beckwith C.J."/>
            <person name="Beseler K.G."/>
            <person name="Brison A."/>
            <person name="Carone J.V."/>
            <person name="Caskin T.P."/>
            <person name="Diamond M."/>
            <person name="Durham M.E."/>
            <person name="Foxe J.M."/>
            <person name="Go M."/>
            <person name="Henderson B.A."/>
            <person name="Jones I.B."/>
            <person name="McGettigan J.A."/>
            <person name="Micheletti S.J."/>
            <person name="Nasrallah M.E."/>
            <person name="Ortiz D."/>
            <person name="Piller C.R."/>
            <person name="Privatt S.R."/>
            <person name="Schneider S.L."/>
            <person name="Sharp S."/>
            <person name="Smith T.C."/>
            <person name="Stanton J.D."/>
            <person name="Ullery H.E."/>
            <person name="Wilson R.J."/>
            <person name="Serrano M.G."/>
            <person name="Buck G."/>
            <person name="Lee V."/>
            <person name="Wang Y."/>
            <person name="Carvalho R."/>
            <person name="Voegtly L."/>
            <person name="Shi R."/>
            <person name="Duckworth R."/>
            <person name="Johnson A."/>
            <person name="Loviza R."/>
            <person name="Walstead R."/>
            <person name="Shah Z."/>
            <person name="Kiflezghi M."/>
            <person name="Wade K."/>
            <person name="Ball S.L."/>
            <person name="Bradley K.W."/>
            <person name="Asai D.J."/>
            <person name="Bowman C.A."/>
            <person name="Russell D.A."/>
            <person name="Pope W.H."/>
            <person name="Jacobs-Sera D."/>
            <person name="Hendrix R.W."/>
            <person name="Hatfull G.F."/>
        </authorList>
    </citation>
    <scope>NUCLEOTIDE SEQUENCE [LARGE SCALE GENOMIC DNA]</scope>
    <source>
        <strain evidence="9 10">DSM 27648</strain>
    </source>
</reference>
<dbReference type="InterPro" id="IPR036555">
    <property type="entry name" value="NusA_N_sf"/>
</dbReference>
<protein>
    <recommendedName>
        <fullName evidence="7">Transcription termination/antitermination protein NusA</fullName>
    </recommendedName>
</protein>
<dbReference type="SMART" id="SM00278">
    <property type="entry name" value="HhH1"/>
    <property type="match status" value="4"/>
</dbReference>
<feature type="domain" description="S1 motif" evidence="8">
    <location>
        <begin position="177"/>
        <end position="242"/>
    </location>
</feature>
<dbReference type="GO" id="GO:0000166">
    <property type="term" value="F:nucleotide binding"/>
    <property type="evidence" value="ECO:0007669"/>
    <property type="project" value="InterPro"/>
</dbReference>
<organism evidence="9 10">
    <name type="scientific">Labilithrix luteola</name>
    <dbReference type="NCBI Taxonomy" id="1391654"/>
    <lineage>
        <taxon>Bacteria</taxon>
        <taxon>Pseudomonadati</taxon>
        <taxon>Myxococcota</taxon>
        <taxon>Polyangia</taxon>
        <taxon>Polyangiales</taxon>
        <taxon>Labilitrichaceae</taxon>
        <taxon>Labilithrix</taxon>
    </lineage>
</organism>
<dbReference type="Pfam" id="PF26594">
    <property type="entry name" value="KH_NusA_2nd"/>
    <property type="match status" value="1"/>
</dbReference>
<dbReference type="Pfam" id="PF08529">
    <property type="entry name" value="NusA_N"/>
    <property type="match status" value="2"/>
</dbReference>
<keyword evidence="6 7" id="KW-0804">Transcription</keyword>
<dbReference type="GO" id="GO:0005829">
    <property type="term" value="C:cytosol"/>
    <property type="evidence" value="ECO:0007669"/>
    <property type="project" value="TreeGrafter"/>
</dbReference>
<dbReference type="InterPro" id="IPR003029">
    <property type="entry name" value="S1_domain"/>
</dbReference>
<dbReference type="Pfam" id="PF00575">
    <property type="entry name" value="S1"/>
    <property type="match status" value="1"/>
</dbReference>
<dbReference type="GO" id="GO:0003677">
    <property type="term" value="F:DNA binding"/>
    <property type="evidence" value="ECO:0007669"/>
    <property type="project" value="InterPro"/>
</dbReference>
<accession>A0A0K1Q2J3</accession>
<dbReference type="KEGG" id="llu:AKJ09_06525"/>
<evidence type="ECO:0000256" key="6">
    <source>
        <dbReference type="ARBA" id="ARBA00023163"/>
    </source>
</evidence>
<dbReference type="Pfam" id="PF13184">
    <property type="entry name" value="KH_NusA_1st"/>
    <property type="match status" value="1"/>
</dbReference>
<dbReference type="CDD" id="cd22529">
    <property type="entry name" value="KH-II_NusA_rpt2"/>
    <property type="match status" value="1"/>
</dbReference>
<dbReference type="Gene3D" id="1.10.150.20">
    <property type="entry name" value="5' to 3' exonuclease, C-terminal subdomain"/>
    <property type="match status" value="2"/>
</dbReference>
<dbReference type="InterPro" id="IPR058582">
    <property type="entry name" value="KH_NusA_2nd"/>
</dbReference>
<dbReference type="HAMAP" id="MF_00945_B">
    <property type="entry name" value="NusA_B"/>
    <property type="match status" value="1"/>
</dbReference>
<evidence type="ECO:0000259" key="8">
    <source>
        <dbReference type="PROSITE" id="PS50126"/>
    </source>
</evidence>
<dbReference type="CDD" id="cd04455">
    <property type="entry name" value="S1_NusA"/>
    <property type="match status" value="1"/>
</dbReference>
<comment type="subunit">
    <text evidence="7">Monomer. Binds directly to the core enzyme of the DNA-dependent RNA polymerase and to nascent RNA.</text>
</comment>
<dbReference type="InterPro" id="IPR015946">
    <property type="entry name" value="KH_dom-like_a/b"/>
</dbReference>
<dbReference type="OrthoDB" id="9807233at2"/>
<dbReference type="PANTHER" id="PTHR22648:SF0">
    <property type="entry name" value="TRANSCRIPTION TERMINATION_ANTITERMINATION PROTEIN NUSA"/>
    <property type="match status" value="1"/>
</dbReference>
<dbReference type="PROSITE" id="PS50084">
    <property type="entry name" value="KH_TYPE_1"/>
    <property type="match status" value="1"/>
</dbReference>
<dbReference type="GO" id="GO:0031564">
    <property type="term" value="P:transcription antitermination"/>
    <property type="evidence" value="ECO:0007669"/>
    <property type="project" value="UniProtKB-UniRule"/>
</dbReference>
<dbReference type="InterPro" id="IPR012340">
    <property type="entry name" value="NA-bd_OB-fold"/>
</dbReference>
<dbReference type="InterPro" id="IPR013735">
    <property type="entry name" value="TF_NusA_N"/>
</dbReference>
<dbReference type="Gene3D" id="2.40.50.140">
    <property type="entry name" value="Nucleic acid-binding proteins"/>
    <property type="match status" value="1"/>
</dbReference>
<evidence type="ECO:0000313" key="10">
    <source>
        <dbReference type="Proteomes" id="UP000064967"/>
    </source>
</evidence>
<keyword evidence="10" id="KW-1185">Reference proteome</keyword>
<dbReference type="FunFam" id="3.30.300.20:FF:000005">
    <property type="entry name" value="Transcription termination/antitermination protein NusA"/>
    <property type="match status" value="1"/>
</dbReference>
<dbReference type="GO" id="GO:0006281">
    <property type="term" value="P:DNA repair"/>
    <property type="evidence" value="ECO:0007669"/>
    <property type="project" value="InterPro"/>
</dbReference>
<evidence type="ECO:0000256" key="5">
    <source>
        <dbReference type="ARBA" id="ARBA00023015"/>
    </source>
</evidence>
<dbReference type="FunFam" id="3.30.300.20:FF:000002">
    <property type="entry name" value="Transcription termination/antitermination protein NusA"/>
    <property type="match status" value="1"/>
</dbReference>
<dbReference type="EMBL" id="CP012333">
    <property type="protein sequence ID" value="AKU99861.1"/>
    <property type="molecule type" value="Genomic_DNA"/>
</dbReference>
<dbReference type="InterPro" id="IPR025249">
    <property type="entry name" value="TF_NusA_KH_1st"/>
</dbReference>
<dbReference type="Proteomes" id="UP000064967">
    <property type="component" value="Chromosome"/>
</dbReference>
<dbReference type="GO" id="GO:0006353">
    <property type="term" value="P:DNA-templated transcription termination"/>
    <property type="evidence" value="ECO:0007669"/>
    <property type="project" value="UniProtKB-UniRule"/>
</dbReference>
<comment type="subcellular location">
    <subcellularLocation>
        <location evidence="7">Cytoplasm</location>
    </subcellularLocation>
</comment>
<dbReference type="PATRIC" id="fig|1391654.3.peg.6617"/>
<comment type="function">
    <text evidence="7">Participates in both transcription termination and antitermination.</text>
</comment>
<name>A0A0K1Q2J3_9BACT</name>
<evidence type="ECO:0000256" key="4">
    <source>
        <dbReference type="ARBA" id="ARBA00022884"/>
    </source>
</evidence>
<dbReference type="SUPFAM" id="SSF69705">
    <property type="entry name" value="Transcription factor NusA, N-terminal domain"/>
    <property type="match status" value="1"/>
</dbReference>
<evidence type="ECO:0000313" key="9">
    <source>
        <dbReference type="EMBL" id="AKU99861.1"/>
    </source>
</evidence>
<dbReference type="InterPro" id="IPR010995">
    <property type="entry name" value="DNA_repair_Rad51/TF_NusA_a-hlx"/>
</dbReference>
<evidence type="ECO:0000256" key="7">
    <source>
        <dbReference type="HAMAP-Rule" id="MF_00945"/>
    </source>
</evidence>
<dbReference type="PANTHER" id="PTHR22648">
    <property type="entry name" value="TRANSCRIPTION TERMINATION FACTOR NUSA"/>
    <property type="match status" value="1"/>
</dbReference>
<dbReference type="Gene3D" id="3.30.1480.10">
    <property type="entry name" value="NusA, N-terminal domain"/>
    <property type="match status" value="1"/>
</dbReference>
<keyword evidence="4 7" id="KW-0694">RNA-binding</keyword>
<dbReference type="CDD" id="cd02134">
    <property type="entry name" value="KH-II_NusA_rpt1"/>
    <property type="match status" value="1"/>
</dbReference>
<sequence length="552" mass="61924">MATQQQAAPGDVNLLQAIDLVAKEKGIERSRLVKTIEEAILKAAQSVFGPNRELQATFNEETGQVDLFQFMTVVDDVSDDEREVSLEDLEEFDKKARADERINAEIGEECGFQIFWHPNDAKKAAEQDEKLGDLLMVKQARSQFGRIAAQTAKQVLIQRVRDEERDLIFNEFKDKKGELIKGVVRRFEKGNNLIVDLGRTEGILPFREQTPRETYRPGDRIVALLKDIDREARGPQIILSRADGKLVEKLFESEVPEIYEGIVKIVACAREPGARSKIAVMSRDADVDPVGACVGMKGSRVQAVVQELRGEKIDIVPWDRDPARFVCAAIQPAEVNKVIVNEADGRMELVVPDEKLSLAIGRKGQNVRLAWHLTGWKLDIISESKFKQMEEEAISQLGRIDGVSEAVARNMYRMGFRALEEVAEATEQELAGIQGVGQDNAGKIREAAESTMERLRLERMQQASSKTEPLTEKEKLLFVRGVGERTVQLLEDAGYRNVEDIMREDEDKLAIKTGLGIKKARALKQGAEYFLQNEWKQIDAARKSATVHTATV</sequence>
<dbReference type="InterPro" id="IPR030842">
    <property type="entry name" value="TF_NusA_bacterial"/>
</dbReference>
<dbReference type="GO" id="GO:0003700">
    <property type="term" value="F:DNA-binding transcription factor activity"/>
    <property type="evidence" value="ECO:0007669"/>
    <property type="project" value="InterPro"/>
</dbReference>
<keyword evidence="2 7" id="KW-0963">Cytoplasm</keyword>
<dbReference type="SUPFAM" id="SSF50249">
    <property type="entry name" value="Nucleic acid-binding proteins"/>
    <property type="match status" value="1"/>
</dbReference>
<dbReference type="InterPro" id="IPR004087">
    <property type="entry name" value="KH_dom"/>
</dbReference>
<dbReference type="SMART" id="SM00322">
    <property type="entry name" value="KH"/>
    <property type="match status" value="2"/>
</dbReference>
<keyword evidence="3 7" id="KW-0889">Transcription antitermination</keyword>
<dbReference type="SMART" id="SM00316">
    <property type="entry name" value="S1"/>
    <property type="match status" value="1"/>
</dbReference>
<dbReference type="InterPro" id="IPR003583">
    <property type="entry name" value="Hlx-hairpin-Hlx_DNA-bd_motif"/>
</dbReference>
<gene>
    <name evidence="7" type="primary">nusA</name>
    <name evidence="9" type="ORF">AKJ09_06525</name>
</gene>
<evidence type="ECO:0000256" key="3">
    <source>
        <dbReference type="ARBA" id="ARBA00022814"/>
    </source>
</evidence>
<dbReference type="InterPro" id="IPR010213">
    <property type="entry name" value="TF_NusA"/>
</dbReference>
<dbReference type="NCBIfam" id="TIGR01953">
    <property type="entry name" value="NusA"/>
    <property type="match status" value="1"/>
</dbReference>
<dbReference type="AlphaFoldDB" id="A0A0K1Q2J3"/>
<proteinExistence type="inferred from homology"/>
<dbReference type="STRING" id="1391654.AKJ09_06525"/>
<dbReference type="Pfam" id="PF14520">
    <property type="entry name" value="HHH_5"/>
    <property type="match status" value="2"/>
</dbReference>
<comment type="similarity">
    <text evidence="7">Belongs to the NusA family.</text>
</comment>
<dbReference type="PROSITE" id="PS50126">
    <property type="entry name" value="S1"/>
    <property type="match status" value="1"/>
</dbReference>
<dbReference type="SUPFAM" id="SSF47794">
    <property type="entry name" value="Rad51 N-terminal domain-like"/>
    <property type="match status" value="2"/>
</dbReference>
<keyword evidence="5 7" id="KW-0805">Transcription regulation</keyword>
<dbReference type="GO" id="GO:0003723">
    <property type="term" value="F:RNA binding"/>
    <property type="evidence" value="ECO:0007669"/>
    <property type="project" value="UniProtKB-UniRule"/>
</dbReference>